<dbReference type="SMART" id="SM00448">
    <property type="entry name" value="REC"/>
    <property type="match status" value="1"/>
</dbReference>
<reference evidence="4 5" key="1">
    <citation type="submission" date="2018-08" db="EMBL/GenBank/DDBJ databases">
        <title>Meiothermus terrae DSM 26712 genome sequencing project.</title>
        <authorList>
            <person name="Da Costa M.S."/>
            <person name="Albuquerque L."/>
            <person name="Raposo P."/>
            <person name="Froufe H.J.C."/>
            <person name="Barroso C.S."/>
            <person name="Egas C."/>
        </authorList>
    </citation>
    <scope>NUCLEOTIDE SEQUENCE [LARGE SCALE GENOMIC DNA]</scope>
    <source>
        <strain evidence="4 5">DSM 26712</strain>
    </source>
</reference>
<dbReference type="Proteomes" id="UP000265715">
    <property type="component" value="Unassembled WGS sequence"/>
</dbReference>
<gene>
    <name evidence="4" type="primary">phoP_4</name>
    <name evidence="4" type="ORF">Mterra_02996</name>
</gene>
<dbReference type="InterPro" id="IPR011006">
    <property type="entry name" value="CheY-like_superfamily"/>
</dbReference>
<accession>A0A399EFE2</accession>
<dbReference type="InterPro" id="IPR001789">
    <property type="entry name" value="Sig_transdc_resp-reg_receiver"/>
</dbReference>
<dbReference type="AlphaFoldDB" id="A0A399EFE2"/>
<evidence type="ECO:0000313" key="5">
    <source>
        <dbReference type="Proteomes" id="UP000265715"/>
    </source>
</evidence>
<evidence type="ECO:0000256" key="2">
    <source>
        <dbReference type="PROSITE-ProRule" id="PRU00169"/>
    </source>
</evidence>
<dbReference type="PROSITE" id="PS50110">
    <property type="entry name" value="RESPONSE_REGULATORY"/>
    <property type="match status" value="1"/>
</dbReference>
<proteinExistence type="predicted"/>
<sequence>MAKVLVVDDSTSVRKVLERLLAARGLQVVTAQDAEEGLKMATDESPDLVIADVVMPGMSGFEMCQLLRLNQRFRDTPVILISGIMDDKTLIQAQSVGANGVISKPFTPDPEVFAVYCRTLFSIAGVLGDRTGYSTLDSLTLEYRGHQLVFHRIDLEHSLVLVVRGNGQLGVLRYLVQRQLPQIVAHLA</sequence>
<dbReference type="Pfam" id="PF00072">
    <property type="entry name" value="Response_reg"/>
    <property type="match status" value="1"/>
</dbReference>
<dbReference type="EMBL" id="QXDL01000153">
    <property type="protein sequence ID" value="RIH81740.1"/>
    <property type="molecule type" value="Genomic_DNA"/>
</dbReference>
<name>A0A399EFE2_9DEIN</name>
<dbReference type="SUPFAM" id="SSF103196">
    <property type="entry name" value="Roadblock/LC7 domain"/>
    <property type="match status" value="1"/>
</dbReference>
<protein>
    <submittedName>
        <fullName evidence="4">Alkaline phosphatase synthesis transcriptional regulatory protein PhoP</fullName>
    </submittedName>
</protein>
<dbReference type="Gene3D" id="3.40.50.2300">
    <property type="match status" value="1"/>
</dbReference>
<dbReference type="RefSeq" id="WP_119315964.1">
    <property type="nucleotide sequence ID" value="NZ_QXDL01000153.1"/>
</dbReference>
<evidence type="ECO:0000259" key="3">
    <source>
        <dbReference type="PROSITE" id="PS50110"/>
    </source>
</evidence>
<dbReference type="GO" id="GO:0000160">
    <property type="term" value="P:phosphorelay signal transduction system"/>
    <property type="evidence" value="ECO:0007669"/>
    <property type="project" value="InterPro"/>
</dbReference>
<organism evidence="4 5">
    <name type="scientific">Calidithermus terrae</name>
    <dbReference type="NCBI Taxonomy" id="1408545"/>
    <lineage>
        <taxon>Bacteria</taxon>
        <taxon>Thermotogati</taxon>
        <taxon>Deinococcota</taxon>
        <taxon>Deinococci</taxon>
        <taxon>Thermales</taxon>
        <taxon>Thermaceae</taxon>
        <taxon>Calidithermus</taxon>
    </lineage>
</organism>
<feature type="modified residue" description="4-aspartylphosphate" evidence="2">
    <location>
        <position position="52"/>
    </location>
</feature>
<comment type="caution">
    <text evidence="4">The sequence shown here is derived from an EMBL/GenBank/DDBJ whole genome shotgun (WGS) entry which is preliminary data.</text>
</comment>
<dbReference type="SUPFAM" id="SSF52172">
    <property type="entry name" value="CheY-like"/>
    <property type="match status" value="1"/>
</dbReference>
<evidence type="ECO:0000256" key="1">
    <source>
        <dbReference type="ARBA" id="ARBA00022553"/>
    </source>
</evidence>
<feature type="domain" description="Response regulatory" evidence="3">
    <location>
        <begin position="3"/>
        <end position="119"/>
    </location>
</feature>
<keyword evidence="1 2" id="KW-0597">Phosphoprotein</keyword>
<dbReference type="InterPro" id="IPR050595">
    <property type="entry name" value="Bact_response_regulator"/>
</dbReference>
<dbReference type="OrthoDB" id="9790669at2"/>
<dbReference type="PANTHER" id="PTHR44591:SF3">
    <property type="entry name" value="RESPONSE REGULATORY DOMAIN-CONTAINING PROTEIN"/>
    <property type="match status" value="1"/>
</dbReference>
<evidence type="ECO:0000313" key="4">
    <source>
        <dbReference type="EMBL" id="RIH81740.1"/>
    </source>
</evidence>
<dbReference type="PANTHER" id="PTHR44591">
    <property type="entry name" value="STRESS RESPONSE REGULATOR PROTEIN 1"/>
    <property type="match status" value="1"/>
</dbReference>
<keyword evidence="5" id="KW-1185">Reference proteome</keyword>